<proteinExistence type="predicted"/>
<dbReference type="AlphaFoldDB" id="A0A4Q9MYC2"/>
<protein>
    <submittedName>
        <fullName evidence="2">Uncharacterized protein</fullName>
    </submittedName>
</protein>
<name>A0A4Q9MYC2_9APHY</name>
<accession>A0A4Q9MYC2</accession>
<evidence type="ECO:0000313" key="2">
    <source>
        <dbReference type="EMBL" id="TBU31762.1"/>
    </source>
</evidence>
<reference evidence="2" key="1">
    <citation type="submission" date="2019-01" db="EMBL/GenBank/DDBJ databases">
        <title>Draft genome sequences of three monokaryotic isolates of the white-rot basidiomycete fungus Dichomitus squalens.</title>
        <authorList>
            <consortium name="DOE Joint Genome Institute"/>
            <person name="Lopez S.C."/>
            <person name="Andreopoulos B."/>
            <person name="Pangilinan J."/>
            <person name="Lipzen A."/>
            <person name="Riley R."/>
            <person name="Ahrendt S."/>
            <person name="Ng V."/>
            <person name="Barry K."/>
            <person name="Daum C."/>
            <person name="Grigoriev I.V."/>
            <person name="Hilden K.S."/>
            <person name="Makela M.R."/>
            <person name="de Vries R.P."/>
        </authorList>
    </citation>
    <scope>NUCLEOTIDE SEQUENCE [LARGE SCALE GENOMIC DNA]</scope>
    <source>
        <strain evidence="2">OM18370.1</strain>
    </source>
</reference>
<dbReference type="Proteomes" id="UP000292957">
    <property type="component" value="Unassembled WGS sequence"/>
</dbReference>
<feature type="compositionally biased region" description="Polar residues" evidence="1">
    <location>
        <begin position="15"/>
        <end position="32"/>
    </location>
</feature>
<organism evidence="2">
    <name type="scientific">Dichomitus squalens</name>
    <dbReference type="NCBI Taxonomy" id="114155"/>
    <lineage>
        <taxon>Eukaryota</taxon>
        <taxon>Fungi</taxon>
        <taxon>Dikarya</taxon>
        <taxon>Basidiomycota</taxon>
        <taxon>Agaricomycotina</taxon>
        <taxon>Agaricomycetes</taxon>
        <taxon>Polyporales</taxon>
        <taxon>Polyporaceae</taxon>
        <taxon>Dichomitus</taxon>
    </lineage>
</organism>
<dbReference type="EMBL" id="ML143398">
    <property type="protein sequence ID" value="TBU31762.1"/>
    <property type="molecule type" value="Genomic_DNA"/>
</dbReference>
<evidence type="ECO:0000256" key="1">
    <source>
        <dbReference type="SAM" id="MobiDB-lite"/>
    </source>
</evidence>
<sequence length="107" mass="11634">MARKTSVAASLSVARAQSSSDVEYPNETPSSSVERPRIVAGVFPLSNAPRKPFLRSLQNAGSLLLARVLHGLVQWGPGLWLLTHHLIDPPTVPFPTLIYLKQPLDAL</sequence>
<gene>
    <name evidence="2" type="ORF">BD311DRAFT_752415</name>
</gene>
<feature type="region of interest" description="Disordered" evidence="1">
    <location>
        <begin position="1"/>
        <end position="32"/>
    </location>
</feature>